<dbReference type="AlphaFoldDB" id="A0A7W9LD21"/>
<name>A0A7W9LD21_9ACTN</name>
<proteinExistence type="predicted"/>
<protein>
    <submittedName>
        <fullName evidence="2">Uncharacterized protein</fullName>
    </submittedName>
</protein>
<reference evidence="2 3" key="1">
    <citation type="submission" date="2020-08" db="EMBL/GenBank/DDBJ databases">
        <title>Sequencing the genomes of 1000 actinobacteria strains.</title>
        <authorList>
            <person name="Klenk H.-P."/>
        </authorList>
    </citation>
    <scope>NUCLEOTIDE SEQUENCE [LARGE SCALE GENOMIC DNA]</scope>
    <source>
        <strain evidence="2 3">DSM 45507</strain>
    </source>
</reference>
<feature type="region of interest" description="Disordered" evidence="1">
    <location>
        <begin position="1"/>
        <end position="32"/>
    </location>
</feature>
<organism evidence="2 3">
    <name type="scientific">Nonomuraea jabiensis</name>
    <dbReference type="NCBI Taxonomy" id="882448"/>
    <lineage>
        <taxon>Bacteria</taxon>
        <taxon>Bacillati</taxon>
        <taxon>Actinomycetota</taxon>
        <taxon>Actinomycetes</taxon>
        <taxon>Streptosporangiales</taxon>
        <taxon>Streptosporangiaceae</taxon>
        <taxon>Nonomuraea</taxon>
    </lineage>
</organism>
<comment type="caution">
    <text evidence="2">The sequence shown here is derived from an EMBL/GenBank/DDBJ whole genome shotgun (WGS) entry which is preliminary data.</text>
</comment>
<dbReference type="Proteomes" id="UP000579153">
    <property type="component" value="Unassembled WGS sequence"/>
</dbReference>
<dbReference type="RefSeq" id="WP_185072510.1">
    <property type="nucleotide sequence ID" value="NZ_JACHMB010000001.1"/>
</dbReference>
<evidence type="ECO:0000256" key="1">
    <source>
        <dbReference type="SAM" id="MobiDB-lite"/>
    </source>
</evidence>
<accession>A0A7W9LD21</accession>
<evidence type="ECO:0000313" key="2">
    <source>
        <dbReference type="EMBL" id="MBB5779158.1"/>
    </source>
</evidence>
<evidence type="ECO:0000313" key="3">
    <source>
        <dbReference type="Proteomes" id="UP000579153"/>
    </source>
</evidence>
<keyword evidence="3" id="KW-1185">Reference proteome</keyword>
<dbReference type="EMBL" id="JACHMB010000001">
    <property type="protein sequence ID" value="MBB5779158.1"/>
    <property type="molecule type" value="Genomic_DNA"/>
</dbReference>
<sequence length="46" mass="4645">MSVSPFETPAPVDGTDQTDPQPAGLPTLIPVGTDAAPVCTDGVCYL</sequence>
<gene>
    <name evidence="2" type="ORF">HD596_005914</name>
</gene>